<organism evidence="3 4">
    <name type="scientific">Streptomyces clavuligerus</name>
    <dbReference type="NCBI Taxonomy" id="1901"/>
    <lineage>
        <taxon>Bacteria</taxon>
        <taxon>Bacillati</taxon>
        <taxon>Actinomycetota</taxon>
        <taxon>Actinomycetes</taxon>
        <taxon>Kitasatosporales</taxon>
        <taxon>Streptomycetaceae</taxon>
        <taxon>Streptomyces</taxon>
    </lineage>
</organism>
<dbReference type="STRING" id="1901.BB341_02490"/>
<dbReference type="eggNOG" id="COG2159">
    <property type="taxonomic scope" value="Bacteria"/>
</dbReference>
<reference evidence="3 4" key="1">
    <citation type="journal article" date="2010" name="Genome Biol. Evol.">
        <title>The sequence of a 1.8-mb bacterial linear plasmid reveals a rich evolutionary reservoir of secondary metabolic pathways.</title>
        <authorList>
            <person name="Medema M.H."/>
            <person name="Trefzer A."/>
            <person name="Kovalchuk A."/>
            <person name="van den Berg M."/>
            <person name="Mueller U."/>
            <person name="Heijne W."/>
            <person name="Wu L."/>
            <person name="Alam M.T."/>
            <person name="Ronning C.M."/>
            <person name="Nierman W.C."/>
            <person name="Bovenberg R.A.L."/>
            <person name="Breitling R."/>
            <person name="Takano E."/>
        </authorList>
    </citation>
    <scope>NUCLEOTIDE SEQUENCE [LARGE SCALE GENOMIC DNA]</scope>
    <source>
        <strain evidence="4">ATCC 27064 / DSM 738 / JCM 4710 / NBRC 13307 / NCIMB 12785 / NRRL 3585 / VKM Ac-602</strain>
    </source>
</reference>
<keyword evidence="1" id="KW-0456">Lyase</keyword>
<feature type="domain" description="Amidohydrolase-related" evidence="2">
    <location>
        <begin position="126"/>
        <end position="391"/>
    </location>
</feature>
<dbReference type="PANTHER" id="PTHR21240:SF28">
    <property type="entry name" value="ISO-OROTATE DECARBOXYLASE (EUROFUNG)"/>
    <property type="match status" value="1"/>
</dbReference>
<dbReference type="InterPro" id="IPR006680">
    <property type="entry name" value="Amidohydro-rel"/>
</dbReference>
<dbReference type="GO" id="GO:0019748">
    <property type="term" value="P:secondary metabolic process"/>
    <property type="evidence" value="ECO:0007669"/>
    <property type="project" value="TreeGrafter"/>
</dbReference>
<dbReference type="InterPro" id="IPR032466">
    <property type="entry name" value="Metal_Hydrolase"/>
</dbReference>
<dbReference type="GO" id="GO:0016831">
    <property type="term" value="F:carboxy-lyase activity"/>
    <property type="evidence" value="ECO:0007669"/>
    <property type="project" value="InterPro"/>
</dbReference>
<dbReference type="PANTHER" id="PTHR21240">
    <property type="entry name" value="2-AMINO-3-CARBOXYLMUCONATE-6-SEMIALDEHYDE DECARBOXYLASE"/>
    <property type="match status" value="1"/>
</dbReference>
<dbReference type="Gene3D" id="3.20.20.140">
    <property type="entry name" value="Metal-dependent hydrolases"/>
    <property type="match status" value="1"/>
</dbReference>
<accession>E2PZB8</accession>
<dbReference type="Pfam" id="PF04909">
    <property type="entry name" value="Amidohydro_2"/>
    <property type="match status" value="1"/>
</dbReference>
<protein>
    <submittedName>
        <fullName evidence="3">Putative aminocarboxymuconate-semialdehyde decarboxylase</fullName>
    </submittedName>
</protein>
<dbReference type="Proteomes" id="UP000002357">
    <property type="component" value="Chromosome"/>
</dbReference>
<dbReference type="SUPFAM" id="SSF51556">
    <property type="entry name" value="Metallo-dependent hydrolases"/>
    <property type="match status" value="1"/>
</dbReference>
<dbReference type="AlphaFoldDB" id="E2PZB8"/>
<evidence type="ECO:0000259" key="2">
    <source>
        <dbReference type="Pfam" id="PF04909"/>
    </source>
</evidence>
<sequence length="399" mass="44384">MGAFQSVPPGNAMAPILREEWPVSIPLLSADSHVVEPVRLWTDGLEGRYRDRAPRVVWDAERRGWYFVCDDLRPALVTSLYATDASPEEFAEGAEAVVEAARAGGSDPAARLKDMALDGVAGEVLYPSLALHLFWLSDGAFQRACFRAYNDWLADYTRYAPERLAGLGLISLWDTEAAVAELRRCHGLGLRGAAVWASAPAERDFTGTANDPFWQAAQELGMPVSMHCLTGYRDSPRLFDYASPMGRIQRNMGYPEEIQHTLTDLIFSGILQRFPGLDIVLAENDIGWIAYHLLHADRIYDKLGPALRTDLALPPSDYFRRQVHATFTDDEVGVLTMRRLGAGNFLWGSDYPHYEGSWPHSGEVLDRCLADADEAARERVTSGNCARLYQFDRAALTAE</sequence>
<evidence type="ECO:0000313" key="4">
    <source>
        <dbReference type="Proteomes" id="UP000002357"/>
    </source>
</evidence>
<gene>
    <name evidence="3" type="ORF">SCLAV_5312</name>
</gene>
<dbReference type="EMBL" id="CM000913">
    <property type="protein sequence ID" value="EFG10379.1"/>
    <property type="molecule type" value="Genomic_DNA"/>
</dbReference>
<evidence type="ECO:0000313" key="3">
    <source>
        <dbReference type="EMBL" id="EFG10379.1"/>
    </source>
</evidence>
<dbReference type="GO" id="GO:0016787">
    <property type="term" value="F:hydrolase activity"/>
    <property type="evidence" value="ECO:0007669"/>
    <property type="project" value="InterPro"/>
</dbReference>
<proteinExistence type="predicted"/>
<keyword evidence="4" id="KW-1185">Reference proteome</keyword>
<evidence type="ECO:0000256" key="1">
    <source>
        <dbReference type="ARBA" id="ARBA00023239"/>
    </source>
</evidence>
<dbReference type="GO" id="GO:0005737">
    <property type="term" value="C:cytoplasm"/>
    <property type="evidence" value="ECO:0007669"/>
    <property type="project" value="TreeGrafter"/>
</dbReference>
<name>E2PZB8_STRCL</name>
<dbReference type="InterPro" id="IPR032465">
    <property type="entry name" value="ACMSD"/>
</dbReference>